<evidence type="ECO:0000313" key="3">
    <source>
        <dbReference type="Proteomes" id="UP000617340"/>
    </source>
</evidence>
<sequence>MKKKMKKKEEKGGEKKEEEEKEEIERGGRKKTKKKKKKEDAQKIEEEEEDRDCGEGTWAVPGGDYGNAGRRFGAVKIIRWCPSTATGPVYLRSLCAAIFGTAARQVFPPGPTSNYQGGRSKGLKGS</sequence>
<dbReference type="Proteomes" id="UP000617340">
    <property type="component" value="Unassembled WGS sequence"/>
</dbReference>
<dbReference type="EMBL" id="JACSDZ010000016">
    <property type="protein sequence ID" value="KAF7385597.1"/>
    <property type="molecule type" value="Genomic_DNA"/>
</dbReference>
<proteinExistence type="predicted"/>
<evidence type="ECO:0000256" key="1">
    <source>
        <dbReference type="SAM" id="MobiDB-lite"/>
    </source>
</evidence>
<feature type="compositionally biased region" description="Basic residues" evidence="1">
    <location>
        <begin position="28"/>
        <end position="37"/>
    </location>
</feature>
<gene>
    <name evidence="2" type="ORF">HZH68_014027</name>
</gene>
<reference evidence="2" key="1">
    <citation type="journal article" date="2020" name="G3 (Bethesda)">
        <title>High-Quality Assemblies for Three Invasive Social Wasps from the &lt;i&gt;Vespula&lt;/i&gt; Genus.</title>
        <authorList>
            <person name="Harrop T.W.R."/>
            <person name="Guhlin J."/>
            <person name="McLaughlin G.M."/>
            <person name="Permina E."/>
            <person name="Stockwell P."/>
            <person name="Gilligan J."/>
            <person name="Le Lec M.F."/>
            <person name="Gruber M.A.M."/>
            <person name="Quinn O."/>
            <person name="Lovegrove M."/>
            <person name="Duncan E.J."/>
            <person name="Remnant E.J."/>
            <person name="Van Eeckhoven J."/>
            <person name="Graham B."/>
            <person name="Knapp R.A."/>
            <person name="Langford K.W."/>
            <person name="Kronenberg Z."/>
            <person name="Press M.O."/>
            <person name="Eacker S.M."/>
            <person name="Wilson-Rankin E.E."/>
            <person name="Purcell J."/>
            <person name="Lester P.J."/>
            <person name="Dearden P.K."/>
        </authorList>
    </citation>
    <scope>NUCLEOTIDE SEQUENCE</scope>
    <source>
        <strain evidence="2">Linc-1</strain>
    </source>
</reference>
<comment type="caution">
    <text evidence="2">The sequence shown here is derived from an EMBL/GenBank/DDBJ whole genome shotgun (WGS) entry which is preliminary data.</text>
</comment>
<name>A0A834JCZ1_VESGE</name>
<feature type="compositionally biased region" description="Basic and acidic residues" evidence="1">
    <location>
        <begin position="7"/>
        <end position="27"/>
    </location>
</feature>
<protein>
    <submittedName>
        <fullName evidence="2">Uncharacterized protein</fullName>
    </submittedName>
</protein>
<evidence type="ECO:0000313" key="2">
    <source>
        <dbReference type="EMBL" id="KAF7385597.1"/>
    </source>
</evidence>
<organism evidence="2 3">
    <name type="scientific">Vespula germanica</name>
    <name type="common">German yellow jacket</name>
    <name type="synonym">Paravespula germanica</name>
    <dbReference type="NCBI Taxonomy" id="30212"/>
    <lineage>
        <taxon>Eukaryota</taxon>
        <taxon>Metazoa</taxon>
        <taxon>Ecdysozoa</taxon>
        <taxon>Arthropoda</taxon>
        <taxon>Hexapoda</taxon>
        <taxon>Insecta</taxon>
        <taxon>Pterygota</taxon>
        <taxon>Neoptera</taxon>
        <taxon>Endopterygota</taxon>
        <taxon>Hymenoptera</taxon>
        <taxon>Apocrita</taxon>
        <taxon>Aculeata</taxon>
        <taxon>Vespoidea</taxon>
        <taxon>Vespidae</taxon>
        <taxon>Vespinae</taxon>
        <taxon>Vespula</taxon>
    </lineage>
</organism>
<keyword evidence="3" id="KW-1185">Reference proteome</keyword>
<dbReference type="AlphaFoldDB" id="A0A834JCZ1"/>
<accession>A0A834JCZ1</accession>
<feature type="region of interest" description="Disordered" evidence="1">
    <location>
        <begin position="105"/>
        <end position="126"/>
    </location>
</feature>
<feature type="region of interest" description="Disordered" evidence="1">
    <location>
        <begin position="1"/>
        <end position="65"/>
    </location>
</feature>